<dbReference type="Pfam" id="PF12705">
    <property type="entry name" value="PDDEXK_1"/>
    <property type="match status" value="1"/>
</dbReference>
<dbReference type="SUPFAM" id="SSF52980">
    <property type="entry name" value="Restriction endonuclease-like"/>
    <property type="match status" value="1"/>
</dbReference>
<protein>
    <submittedName>
        <fullName evidence="2">PD-(D/E)XK nuclease family protein</fullName>
    </submittedName>
</protein>
<name>A0ABY6CKZ8_9BACT</name>
<dbReference type="RefSeq" id="WP_262308631.1">
    <property type="nucleotide sequence ID" value="NZ_CP106679.1"/>
</dbReference>
<dbReference type="Gene3D" id="3.90.320.10">
    <property type="match status" value="1"/>
</dbReference>
<dbReference type="EMBL" id="CP106679">
    <property type="protein sequence ID" value="UXP31190.1"/>
    <property type="molecule type" value="Genomic_DNA"/>
</dbReference>
<evidence type="ECO:0000313" key="3">
    <source>
        <dbReference type="Proteomes" id="UP001065174"/>
    </source>
</evidence>
<dbReference type="Gene3D" id="3.40.50.300">
    <property type="entry name" value="P-loop containing nucleotide triphosphate hydrolases"/>
    <property type="match status" value="1"/>
</dbReference>
<evidence type="ECO:0000313" key="2">
    <source>
        <dbReference type="EMBL" id="UXP31190.1"/>
    </source>
</evidence>
<dbReference type="InterPro" id="IPR027417">
    <property type="entry name" value="P-loop_NTPase"/>
</dbReference>
<proteinExistence type="predicted"/>
<keyword evidence="3" id="KW-1185">Reference proteome</keyword>
<gene>
    <name evidence="2" type="ORF">N6H18_12610</name>
</gene>
<accession>A0ABY6CKZ8</accession>
<organism evidence="2 3">
    <name type="scientific">Reichenbachiella agarivorans</name>
    <dbReference type="NCBI Taxonomy" id="2979464"/>
    <lineage>
        <taxon>Bacteria</taxon>
        <taxon>Pseudomonadati</taxon>
        <taxon>Bacteroidota</taxon>
        <taxon>Cytophagia</taxon>
        <taxon>Cytophagales</taxon>
        <taxon>Reichenbachiellaceae</taxon>
        <taxon>Reichenbachiella</taxon>
    </lineage>
</organism>
<sequence>MNHSNFLESLAARCKEQFEENCGQLHIIFPNKRAGLYFATYLAELYEKPVWSPIITSFESFVEEQQDRKLADELQLSFVLYKAYKSLLPHAEAFDAFLPWGEMILKDFNDIDNYLVETNHIFRVIKSQKELDDSFDFLSEDDKKIIQGFWQGFLPEPDKKQTEFIKTWSILDQLYERFNTLLQEQNLVYKGRLFREFSDNCDSLVGKQVWFAGFNALTRAEEKIIKRCLDGGQSDIFWEIDSYYFEGEYQESGLFFREYAKDPAFKASIERDIQSQINHKNKQIELVSAPLRMGQIMATCQQLEQLSLSAGGIKDTLVILADESYLPNLLDKLPPSVGAVNVTMGWGIGHARFYILLQKLIELQYSLSKNKGRQLKFKELQSILSFNDLLAISDDDVETFIKHCLAENRYLFQLEDFEEEFPHLVELIQPKEVSGDYLDALVDFIQAMDLEMLGALDKSVAITLHSTFKRLASASADQQIELSMASLLRLYKKLGNTIKLPFTGEPNSNLQVMGILETRNLSFKNVLIVGMNEGSWPKDSSTSSFIPYNIRKAFDLPTTEHQDAMQAYLFYRLLHNTESMWITYNNITEFNKNGELSRYVQQLQYESEIQFVESSVETKVLAEPVFHITKQKNGETLTQLRRYLVGSENPRRLSPSALNTYIDCKLKFYFNYIEEIYEPDEIKEDIDPSLLGNLLHTSMEFLYEGKKELTEEVMKELVGQIESAVNRSFVENKLEIDQVKKARGRQLIVYEVIKQFVSYILKADTRYTPFEVIALESKDYTVDFEIETLEGTEKVGLKGVIDRVDRKNEHIRIVDYKSGRDNREFSDIAQLIDVDAGDNRNKGVFQLLYYSMLYKDNHPGLTLPIQPLMYNSKDLHQPDFDGQLKQKGNKEAGRTAGVLTDYSMVEDEFKETLTYLLTEIFNTSIDFTQTEDLRKCQYCPYIEICRRG</sequence>
<dbReference type="InterPro" id="IPR011335">
    <property type="entry name" value="Restrct_endonuc-II-like"/>
</dbReference>
<reference evidence="2" key="1">
    <citation type="submission" date="2022-09" db="EMBL/GenBank/DDBJ databases">
        <title>Comparative genomics and taxonomic characterization of three novel marine species of genus Reichenbachiella exhibiting antioxidant and polysaccharide degradation activities.</title>
        <authorList>
            <person name="Muhammad N."/>
            <person name="Lee Y.-J."/>
            <person name="Ko J."/>
            <person name="Kim S.-G."/>
        </authorList>
    </citation>
    <scope>NUCLEOTIDE SEQUENCE</scope>
    <source>
        <strain evidence="2">BKB1-1</strain>
    </source>
</reference>
<feature type="domain" description="PD-(D/E)XK endonuclease-like" evidence="1">
    <location>
        <begin position="652"/>
        <end position="946"/>
    </location>
</feature>
<dbReference type="SUPFAM" id="SSF52540">
    <property type="entry name" value="P-loop containing nucleoside triphosphate hydrolases"/>
    <property type="match status" value="1"/>
</dbReference>
<dbReference type="InterPro" id="IPR038726">
    <property type="entry name" value="PDDEXK_AddAB-type"/>
</dbReference>
<evidence type="ECO:0000259" key="1">
    <source>
        <dbReference type="Pfam" id="PF12705"/>
    </source>
</evidence>
<dbReference type="InterPro" id="IPR011604">
    <property type="entry name" value="PDDEXK-like_dom_sf"/>
</dbReference>
<dbReference type="Proteomes" id="UP001065174">
    <property type="component" value="Chromosome"/>
</dbReference>